<sequence length="376" mass="43331">MHALIIIIVMVVIGAIIGGVTNMIAVRMLFHPFKPYYIFNKRIPFTPGLIPKRREEIATKIGQVIEDHLLTESLIHSKLNAPETRAKIHQLIVSQIEKLKHDDVTLQSIADALDIDLADVANQQITTWIERKLNDFYDNHQQESLETILPEALEQYISHYVDQATPLLFERARVYLESEKGERDIYHMLESFFQEKGKIIGMLQMFMTKESIADRIRQELIRLTHHPRAQEIAEQIIQNEYATLKSKSLGEIISTEQFSTIRSSVTPLIMNYLNLDRYTHQPLNELMPQFITFLEDKVSVHVTDLLINNISKQLSSIMKEIDLRGMIEAQINTFDLDYIERLIIEIANKELKLIMLLGFILGGIIGMLQGIIAIFV</sequence>
<feature type="transmembrane region" description="Helical" evidence="6">
    <location>
        <begin position="6"/>
        <end position="30"/>
    </location>
</feature>
<keyword evidence="3 6" id="KW-0812">Transmembrane</keyword>
<evidence type="ECO:0000313" key="7">
    <source>
        <dbReference type="EMBL" id="MDN4532899.1"/>
    </source>
</evidence>
<organism evidence="8 9">
    <name type="scientific">Staphylococcus auricularis</name>
    <dbReference type="NCBI Taxonomy" id="29379"/>
    <lineage>
        <taxon>Bacteria</taxon>
        <taxon>Bacillati</taxon>
        <taxon>Bacillota</taxon>
        <taxon>Bacilli</taxon>
        <taxon>Bacillales</taxon>
        <taxon>Staphylococcaceae</taxon>
        <taxon>Staphylococcus</taxon>
    </lineage>
</organism>
<dbReference type="Proteomes" id="UP000242470">
    <property type="component" value="Unassembled WGS sequence"/>
</dbReference>
<dbReference type="RefSeq" id="WP_059107671.1">
    <property type="nucleotide sequence ID" value="NZ_AP024589.1"/>
</dbReference>
<reference evidence="7" key="2">
    <citation type="submission" date="2023-07" db="EMBL/GenBank/DDBJ databases">
        <title>Evaluation of the beneficial properties of pineapple isolates.</title>
        <authorList>
            <person name="Adefiranye O."/>
        </authorList>
    </citation>
    <scope>NUCLEOTIDE SEQUENCE</scope>
    <source>
        <strain evidence="7">PAPLE_T1</strain>
    </source>
</reference>
<accession>A0AAP8PNA8</accession>
<dbReference type="EMBL" id="JAUHQC010000006">
    <property type="protein sequence ID" value="MDN4532899.1"/>
    <property type="molecule type" value="Genomic_DNA"/>
</dbReference>
<dbReference type="GO" id="GO:0012505">
    <property type="term" value="C:endomembrane system"/>
    <property type="evidence" value="ECO:0007669"/>
    <property type="project" value="UniProtKB-SubCell"/>
</dbReference>
<dbReference type="InterPro" id="IPR007383">
    <property type="entry name" value="DUF445"/>
</dbReference>
<comment type="caution">
    <text evidence="8">The sequence shown here is derived from an EMBL/GenBank/DDBJ whole genome shotgun (WGS) entry which is preliminary data.</text>
</comment>
<evidence type="ECO:0000256" key="1">
    <source>
        <dbReference type="ARBA" id="ARBA00004308"/>
    </source>
</evidence>
<evidence type="ECO:0000256" key="3">
    <source>
        <dbReference type="ARBA" id="ARBA00022692"/>
    </source>
</evidence>
<dbReference type="Pfam" id="PF04286">
    <property type="entry name" value="DUF445"/>
    <property type="match status" value="1"/>
</dbReference>
<proteinExistence type="inferred from homology"/>
<dbReference type="GeneID" id="64981903"/>
<evidence type="ECO:0000313" key="9">
    <source>
        <dbReference type="Proteomes" id="UP000242470"/>
    </source>
</evidence>
<dbReference type="PANTHER" id="PTHR35791">
    <property type="entry name" value="UPF0754 MEMBRANE PROTEIN YHEB"/>
    <property type="match status" value="1"/>
</dbReference>
<dbReference type="AlphaFoldDB" id="A0AAP8PNA8"/>
<comment type="similarity">
    <text evidence="2">Belongs to the UPF0754 family.</text>
</comment>
<feature type="transmembrane region" description="Helical" evidence="6">
    <location>
        <begin position="353"/>
        <end position="375"/>
    </location>
</feature>
<keyword evidence="5 6" id="KW-0472">Membrane</keyword>
<evidence type="ECO:0000256" key="6">
    <source>
        <dbReference type="SAM" id="Phobius"/>
    </source>
</evidence>
<evidence type="ECO:0000313" key="8">
    <source>
        <dbReference type="EMBL" id="PNZ66767.1"/>
    </source>
</evidence>
<dbReference type="EMBL" id="PPQW01000051">
    <property type="protein sequence ID" value="PNZ66767.1"/>
    <property type="molecule type" value="Genomic_DNA"/>
</dbReference>
<keyword evidence="4 6" id="KW-1133">Transmembrane helix</keyword>
<evidence type="ECO:0000256" key="2">
    <source>
        <dbReference type="ARBA" id="ARBA00008053"/>
    </source>
</evidence>
<protein>
    <submittedName>
        <fullName evidence="8">DUF445 domain-containing protein</fullName>
    </submittedName>
    <submittedName>
        <fullName evidence="7">DUF445 family protein</fullName>
    </submittedName>
</protein>
<dbReference type="InterPro" id="IPR016991">
    <property type="entry name" value="UCP032178"/>
</dbReference>
<evidence type="ECO:0000256" key="4">
    <source>
        <dbReference type="ARBA" id="ARBA00022989"/>
    </source>
</evidence>
<comment type="subcellular location">
    <subcellularLocation>
        <location evidence="1">Endomembrane system</location>
    </subcellularLocation>
</comment>
<name>A0AAP8PNA8_9STAP</name>
<dbReference type="Proteomes" id="UP001171687">
    <property type="component" value="Unassembled WGS sequence"/>
</dbReference>
<gene>
    <name evidence="8" type="ORF">CD158_07705</name>
    <name evidence="7" type="ORF">QYH67_04785</name>
</gene>
<reference evidence="8 9" key="1">
    <citation type="submission" date="2017-08" db="EMBL/GenBank/DDBJ databases">
        <title>Draft genome sequences of 64 type strains of genus Staph aureus.</title>
        <authorList>
            <person name="Cole K."/>
            <person name="Golubchik T."/>
            <person name="Russell J."/>
            <person name="Foster D."/>
            <person name="Llewelyn M."/>
            <person name="Wilson D."/>
            <person name="Crook D."/>
            <person name="Paul J."/>
        </authorList>
    </citation>
    <scope>NUCLEOTIDE SEQUENCE [LARGE SCALE GENOMIC DNA]</scope>
    <source>
        <strain evidence="8 9">NCTC 12101</strain>
    </source>
</reference>
<dbReference type="PANTHER" id="PTHR35791:SF1">
    <property type="entry name" value="UPF0754 MEMBRANE PROTEIN YHEB"/>
    <property type="match status" value="1"/>
</dbReference>
<dbReference type="PIRSF" id="PIRSF032178">
    <property type="entry name" value="UCP032178"/>
    <property type="match status" value="1"/>
</dbReference>
<evidence type="ECO:0000256" key="5">
    <source>
        <dbReference type="ARBA" id="ARBA00023136"/>
    </source>
</evidence>